<proteinExistence type="predicted"/>
<comment type="caution">
    <text evidence="1">The sequence shown here is derived from an EMBL/GenBank/DDBJ whole genome shotgun (WGS) entry which is preliminary data.</text>
</comment>
<dbReference type="Proteomes" id="UP000015523">
    <property type="component" value="Unassembled WGS sequence"/>
</dbReference>
<dbReference type="AlphaFoldDB" id="T0J6T3"/>
<name>T0J6T3_9SPHN</name>
<dbReference type="EMBL" id="AUWY01000070">
    <property type="protein sequence ID" value="EQB32547.1"/>
    <property type="molecule type" value="Genomic_DNA"/>
</dbReference>
<accession>T0J6T3</accession>
<dbReference type="STRING" id="1346791.M529_08945"/>
<evidence type="ECO:0000313" key="1">
    <source>
        <dbReference type="EMBL" id="EQB32547.1"/>
    </source>
</evidence>
<protein>
    <submittedName>
        <fullName evidence="1">Uncharacterized protein</fullName>
    </submittedName>
</protein>
<gene>
    <name evidence="1" type="ORF">M529_08945</name>
</gene>
<evidence type="ECO:0000313" key="2">
    <source>
        <dbReference type="Proteomes" id="UP000015523"/>
    </source>
</evidence>
<keyword evidence="2" id="KW-1185">Reference proteome</keyword>
<organism evidence="1 2">
    <name type="scientific">Sphingobium ummariense RL-3</name>
    <dbReference type="NCBI Taxonomy" id="1346791"/>
    <lineage>
        <taxon>Bacteria</taxon>
        <taxon>Pseudomonadati</taxon>
        <taxon>Pseudomonadota</taxon>
        <taxon>Alphaproteobacteria</taxon>
        <taxon>Sphingomonadales</taxon>
        <taxon>Sphingomonadaceae</taxon>
        <taxon>Sphingobium</taxon>
    </lineage>
</organism>
<sequence>MIGISEGILLGEGVERTADNIYDTVIAAFALTFSDAVGRDMSLMTVNEAQAGNKEVNAAIEWALEDTVGVYKSGGLSSAGSFYLAAMDKI</sequence>
<reference evidence="1 2" key="1">
    <citation type="journal article" date="2013" name="Genome Announc.">
        <title>Draft Genome Sequence of Sphingobium ummariense Strain RL-3, a Hexachlorocyclohexane-Degrading Bacterium.</title>
        <authorList>
            <person name="Kohli P."/>
            <person name="Dua A."/>
            <person name="Sangwan N."/>
            <person name="Oldach P."/>
            <person name="Khurana J.P."/>
            <person name="Lal R."/>
        </authorList>
    </citation>
    <scope>NUCLEOTIDE SEQUENCE [LARGE SCALE GENOMIC DNA]</scope>
    <source>
        <strain evidence="1 2">RL-3</strain>
    </source>
</reference>